<proteinExistence type="predicted"/>
<sequence length="232" mass="26807">MKQKISIITVLLLPAFYFSQKAELREDIKLKSFDYKIYIQNKKDKETDQELYLIPNKGDTIRENALVKKISGEETHRGMYRMNNTEIHFVDIDLTTEKINHKIYSPNKKGALTLVKENSNLASYPKDLPPKFKDNKPPHPEFAGGEAALYQWIEKNIYPVLEKKYKKKEKGNSVLILDIDPNGVPTFVEIKNLNISDTIKKQLTDIVKTSPVWKTNIQGFDMSGIVFIPLEY</sequence>
<accession>A0A2S9D0H1</accession>
<dbReference type="RefSeq" id="WP_105680996.1">
    <property type="nucleotide sequence ID" value="NZ_JBBGZD010000001.1"/>
</dbReference>
<dbReference type="Proteomes" id="UP000238534">
    <property type="component" value="Unassembled WGS sequence"/>
</dbReference>
<keyword evidence="3" id="KW-1185">Reference proteome</keyword>
<organism evidence="1 4">
    <name type="scientific">Chryseobacterium culicis</name>
    <dbReference type="NCBI Taxonomy" id="680127"/>
    <lineage>
        <taxon>Bacteria</taxon>
        <taxon>Pseudomonadati</taxon>
        <taxon>Bacteroidota</taxon>
        <taxon>Flavobacteriia</taxon>
        <taxon>Flavobacteriales</taxon>
        <taxon>Weeksellaceae</taxon>
        <taxon>Chryseobacterium group</taxon>
        <taxon>Chryseobacterium</taxon>
    </lineage>
</organism>
<dbReference type="OrthoDB" id="1239324at2"/>
<dbReference type="EMBL" id="PCPH01000001">
    <property type="protein sequence ID" value="PRB92026.1"/>
    <property type="molecule type" value="Genomic_DNA"/>
</dbReference>
<evidence type="ECO:0000313" key="3">
    <source>
        <dbReference type="Proteomes" id="UP000238325"/>
    </source>
</evidence>
<gene>
    <name evidence="1" type="ORF">CQ022_08475</name>
    <name evidence="2" type="ORF">CQ033_02145</name>
</gene>
<name>A0A2S9D0H1_CHRCI</name>
<evidence type="ECO:0000313" key="4">
    <source>
        <dbReference type="Proteomes" id="UP000238534"/>
    </source>
</evidence>
<dbReference type="AlphaFoldDB" id="A0A2S9D0H1"/>
<reference evidence="3 4" key="1">
    <citation type="submission" date="2017-09" db="EMBL/GenBank/DDBJ databases">
        <title>Genomic, metabolic, and phenotypic characteristics of bacterial isolates from the natural microbiome of the model nematode Caenorhabditis elegans.</title>
        <authorList>
            <person name="Zimmermann J."/>
            <person name="Obeng N."/>
            <person name="Yang W."/>
            <person name="Obeng O."/>
            <person name="Kissoyan K."/>
            <person name="Pees B."/>
            <person name="Dirksen P."/>
            <person name="Hoppner M."/>
            <person name="Franke A."/>
            <person name="Rosenstiel P."/>
            <person name="Leippe M."/>
            <person name="Dierking K."/>
            <person name="Kaleta C."/>
            <person name="Schulenburg H."/>
        </authorList>
    </citation>
    <scope>NUCLEOTIDE SEQUENCE [LARGE SCALE GENOMIC DNA]</scope>
    <source>
        <strain evidence="1 4">MYb25</strain>
        <strain evidence="2 3">MYb44</strain>
    </source>
</reference>
<dbReference type="EMBL" id="PCPP01000001">
    <property type="protein sequence ID" value="PRB86273.1"/>
    <property type="molecule type" value="Genomic_DNA"/>
</dbReference>
<comment type="caution">
    <text evidence="1">The sequence shown here is derived from an EMBL/GenBank/DDBJ whole genome shotgun (WGS) entry which is preliminary data.</text>
</comment>
<evidence type="ECO:0000313" key="2">
    <source>
        <dbReference type="EMBL" id="PRB92026.1"/>
    </source>
</evidence>
<protein>
    <submittedName>
        <fullName evidence="1">Uncharacterized protein</fullName>
    </submittedName>
</protein>
<evidence type="ECO:0000313" key="1">
    <source>
        <dbReference type="EMBL" id="PRB86273.1"/>
    </source>
</evidence>
<dbReference type="Proteomes" id="UP000238325">
    <property type="component" value="Unassembled WGS sequence"/>
</dbReference>